<feature type="region of interest" description="Disordered" evidence="1">
    <location>
        <begin position="1"/>
        <end position="57"/>
    </location>
</feature>
<evidence type="ECO:0000313" key="2">
    <source>
        <dbReference type="EMBL" id="CAK0863357.1"/>
    </source>
</evidence>
<feature type="region of interest" description="Disordered" evidence="1">
    <location>
        <begin position="132"/>
        <end position="195"/>
    </location>
</feature>
<feature type="compositionally biased region" description="Low complexity" evidence="1">
    <location>
        <begin position="162"/>
        <end position="182"/>
    </location>
</feature>
<evidence type="ECO:0000313" key="3">
    <source>
        <dbReference type="Proteomes" id="UP001189429"/>
    </source>
</evidence>
<comment type="caution">
    <text evidence="2">The sequence shown here is derived from an EMBL/GenBank/DDBJ whole genome shotgun (WGS) entry which is preliminary data.</text>
</comment>
<feature type="compositionally biased region" description="Low complexity" evidence="1">
    <location>
        <begin position="132"/>
        <end position="141"/>
    </location>
</feature>
<gene>
    <name evidence="2" type="ORF">PCOR1329_LOCUS51532</name>
</gene>
<feature type="region of interest" description="Disordered" evidence="1">
    <location>
        <begin position="210"/>
        <end position="230"/>
    </location>
</feature>
<organism evidence="2 3">
    <name type="scientific">Prorocentrum cordatum</name>
    <dbReference type="NCBI Taxonomy" id="2364126"/>
    <lineage>
        <taxon>Eukaryota</taxon>
        <taxon>Sar</taxon>
        <taxon>Alveolata</taxon>
        <taxon>Dinophyceae</taxon>
        <taxon>Prorocentrales</taxon>
        <taxon>Prorocentraceae</taxon>
        <taxon>Prorocentrum</taxon>
    </lineage>
</organism>
<dbReference type="InterPro" id="IPR029063">
    <property type="entry name" value="SAM-dependent_MTases_sf"/>
</dbReference>
<keyword evidence="3" id="KW-1185">Reference proteome</keyword>
<accession>A0ABN9UVR8</accession>
<name>A0ABN9UVR8_9DINO</name>
<feature type="compositionally biased region" description="Low complexity" evidence="1">
    <location>
        <begin position="16"/>
        <end position="57"/>
    </location>
</feature>
<protein>
    <submittedName>
        <fullName evidence="2">Uncharacterized protein</fullName>
    </submittedName>
</protein>
<dbReference type="SUPFAM" id="SSF53335">
    <property type="entry name" value="S-adenosyl-L-methionine-dependent methyltransferases"/>
    <property type="match status" value="1"/>
</dbReference>
<dbReference type="Proteomes" id="UP001189429">
    <property type="component" value="Unassembled WGS sequence"/>
</dbReference>
<evidence type="ECO:0000256" key="1">
    <source>
        <dbReference type="SAM" id="MobiDB-lite"/>
    </source>
</evidence>
<dbReference type="Gene3D" id="3.40.50.150">
    <property type="entry name" value="Vaccinia Virus protein VP39"/>
    <property type="match status" value="1"/>
</dbReference>
<dbReference type="EMBL" id="CAUYUJ010016253">
    <property type="protein sequence ID" value="CAK0863357.1"/>
    <property type="molecule type" value="Genomic_DNA"/>
</dbReference>
<sequence>MPSGTHPRQLGCQTYADPKAAKAAARAPRAPAVGAPAAGQPDGARRGPPAATAAKSKAAPAAVSAALVLASGGGPDGDGDALFEASAPLPARLAAAADDAAQLACATALVQLGVEPAAVVARVQAATGAAAGAGVDGTSGAPASSPSLQPACDGASHGGDGADASAGVDLAGPRGDAAAAGEHSGGVASGAASPARSRQGSACEALASLASGSVPPTSEPPAPPSLAPEQQRLAAPADLPAPLAGLPTSPAPVAFGELASAALQQPCDLASAAPVQRSDDAAAAGACAAPAAAAAIAKPVVRNAADMFSWAHDSLRALASELGSGVLCDLRRAIHATTYATAFSGIDAPGTSAAVLTATLEDMLGGPIQPMRHLASVEIPADANRELARQPHSRPEHMYHDIMDFWVPDVAATISRLVNAGRAVTLDDLRPIVKRGGAVRSFAWCARCKAHCHHLTGKVHWAGAPCPDWAPIGTNDREAGKTSCLLAAWVAMRLLLQEAVVIHENSHQFELGVLTDMLGHMYVVSSVIIEPAELGWPVRRMRRFMILLHKTFVMDVRCSFANLVPLFHRTLRCTLGAFVMATPDELLMSELEWARSRPGSMRYKVPVTLADVEPGSEAFVQSLTQWELAQLEGYQKSTVPGCCHNLGQSYQDGRGWSSAPHFLSTVIRNPQLIFYDAIKRWLTPRELLATQGYPVLQHLATPRSNGCRSLCSFNFERAGRTRHGIMMQAGNTMHLHVCGVHWLYVPTRVQRGDQLVWAPDAWDTA</sequence>
<proteinExistence type="predicted"/>
<reference evidence="2" key="1">
    <citation type="submission" date="2023-10" db="EMBL/GenBank/DDBJ databases">
        <authorList>
            <person name="Chen Y."/>
            <person name="Shah S."/>
            <person name="Dougan E. K."/>
            <person name="Thang M."/>
            <person name="Chan C."/>
        </authorList>
    </citation>
    <scope>NUCLEOTIDE SEQUENCE [LARGE SCALE GENOMIC DNA]</scope>
</reference>
<feature type="compositionally biased region" description="Pro residues" evidence="1">
    <location>
        <begin position="217"/>
        <end position="226"/>
    </location>
</feature>